<dbReference type="EMBL" id="BGPR01000079">
    <property type="protein sequence ID" value="GBL91506.1"/>
    <property type="molecule type" value="Genomic_DNA"/>
</dbReference>
<feature type="region of interest" description="Disordered" evidence="1">
    <location>
        <begin position="52"/>
        <end position="80"/>
    </location>
</feature>
<keyword evidence="3" id="KW-1185">Reference proteome</keyword>
<reference evidence="2 3" key="1">
    <citation type="journal article" date="2019" name="Sci. Rep.">
        <title>Orb-weaving spider Araneus ventricosus genome elucidates the spidroin gene catalogue.</title>
        <authorList>
            <person name="Kono N."/>
            <person name="Nakamura H."/>
            <person name="Ohtoshi R."/>
            <person name="Moran D.A.P."/>
            <person name="Shinohara A."/>
            <person name="Yoshida Y."/>
            <person name="Fujiwara M."/>
            <person name="Mori M."/>
            <person name="Tomita M."/>
            <person name="Arakawa K."/>
        </authorList>
    </citation>
    <scope>NUCLEOTIDE SEQUENCE [LARGE SCALE GENOMIC DNA]</scope>
</reference>
<evidence type="ECO:0000256" key="1">
    <source>
        <dbReference type="SAM" id="MobiDB-lite"/>
    </source>
</evidence>
<evidence type="ECO:0000313" key="3">
    <source>
        <dbReference type="Proteomes" id="UP000499080"/>
    </source>
</evidence>
<name>A0A4Y2BJT8_ARAVE</name>
<accession>A0A4Y2BJT8</accession>
<feature type="region of interest" description="Disordered" evidence="1">
    <location>
        <begin position="114"/>
        <end position="158"/>
    </location>
</feature>
<dbReference type="AlphaFoldDB" id="A0A4Y2BJT8"/>
<organism evidence="2 3">
    <name type="scientific">Araneus ventricosus</name>
    <name type="common">Orbweaver spider</name>
    <name type="synonym">Epeira ventricosa</name>
    <dbReference type="NCBI Taxonomy" id="182803"/>
    <lineage>
        <taxon>Eukaryota</taxon>
        <taxon>Metazoa</taxon>
        <taxon>Ecdysozoa</taxon>
        <taxon>Arthropoda</taxon>
        <taxon>Chelicerata</taxon>
        <taxon>Arachnida</taxon>
        <taxon>Araneae</taxon>
        <taxon>Araneomorphae</taxon>
        <taxon>Entelegynae</taxon>
        <taxon>Araneoidea</taxon>
        <taxon>Araneidae</taxon>
        <taxon>Araneus</taxon>
    </lineage>
</organism>
<proteinExistence type="predicted"/>
<gene>
    <name evidence="2" type="ORF">AVEN_136972_1</name>
</gene>
<comment type="caution">
    <text evidence="2">The sequence shown here is derived from an EMBL/GenBank/DDBJ whole genome shotgun (WGS) entry which is preliminary data.</text>
</comment>
<protein>
    <submittedName>
        <fullName evidence="2">Uncharacterized protein</fullName>
    </submittedName>
</protein>
<dbReference type="Proteomes" id="UP000499080">
    <property type="component" value="Unassembled WGS sequence"/>
</dbReference>
<sequence>MQLNLNQVICNNPILFFAIGKVTLTKVSPIGEFPLFYAGSHTDPRPHCDTATAPPVSRAGIVPTPSSDARHGRVDNATVTAPALVTPPIVVPGGRSDGRRSAVTLPLPVGRCRGRDSRAATVGRRRGRNPAARRTRKPERMPRIQPPARLPYLIGQGG</sequence>
<feature type="compositionally biased region" description="Basic residues" evidence="1">
    <location>
        <begin position="123"/>
        <end position="137"/>
    </location>
</feature>
<evidence type="ECO:0000313" key="2">
    <source>
        <dbReference type="EMBL" id="GBL91506.1"/>
    </source>
</evidence>